<keyword evidence="2" id="KW-0732">Signal</keyword>
<evidence type="ECO:0000256" key="2">
    <source>
        <dbReference type="SAM" id="SignalP"/>
    </source>
</evidence>
<name>A0AAU9TS99_EUPED</name>
<accession>A0AAU9TS99</accession>
<feature type="compositionally biased region" description="Basic residues" evidence="1">
    <location>
        <begin position="113"/>
        <end position="124"/>
    </location>
</feature>
<feature type="region of interest" description="Disordered" evidence="1">
    <location>
        <begin position="93"/>
        <end position="143"/>
    </location>
</feature>
<dbReference type="AlphaFoldDB" id="A0AAU9TS99"/>
<feature type="signal peptide" evidence="2">
    <location>
        <begin position="1"/>
        <end position="24"/>
    </location>
</feature>
<gene>
    <name evidence="3" type="ORF">EEDITHA_LOCUS4891</name>
</gene>
<dbReference type="InterPro" id="IPR013083">
    <property type="entry name" value="Znf_RING/FYVE/PHD"/>
</dbReference>
<comment type="caution">
    <text evidence="3">The sequence shown here is derived from an EMBL/GenBank/DDBJ whole genome shotgun (WGS) entry which is preliminary data.</text>
</comment>
<reference evidence="3" key="1">
    <citation type="submission" date="2022-03" db="EMBL/GenBank/DDBJ databases">
        <authorList>
            <person name="Tunstrom K."/>
        </authorList>
    </citation>
    <scope>NUCLEOTIDE SEQUENCE</scope>
</reference>
<dbReference type="Gene3D" id="3.30.40.10">
    <property type="entry name" value="Zinc/RING finger domain, C3HC4 (zinc finger)"/>
    <property type="match status" value="1"/>
</dbReference>
<organism evidence="3 4">
    <name type="scientific">Euphydryas editha</name>
    <name type="common">Edith's checkerspot</name>
    <dbReference type="NCBI Taxonomy" id="104508"/>
    <lineage>
        <taxon>Eukaryota</taxon>
        <taxon>Metazoa</taxon>
        <taxon>Ecdysozoa</taxon>
        <taxon>Arthropoda</taxon>
        <taxon>Hexapoda</taxon>
        <taxon>Insecta</taxon>
        <taxon>Pterygota</taxon>
        <taxon>Neoptera</taxon>
        <taxon>Endopterygota</taxon>
        <taxon>Lepidoptera</taxon>
        <taxon>Glossata</taxon>
        <taxon>Ditrysia</taxon>
        <taxon>Papilionoidea</taxon>
        <taxon>Nymphalidae</taxon>
        <taxon>Nymphalinae</taxon>
        <taxon>Euphydryas</taxon>
    </lineage>
</organism>
<dbReference type="InterPro" id="IPR011011">
    <property type="entry name" value="Znf_FYVE_PHD"/>
</dbReference>
<sequence length="200" mass="22658">MGKEYRVIDVLLLALALRVAKTETEVFIEEDELIPVDNPKVKELAAYVVNRINDHTNTDDRVTEPLLSITDKDLNTIEPQPSILSDQSIFQNKDLTSNDEQQPSTSRIFSLERRRKGNKQTQKGKGKEKSTKKNNKKKSKDSSSEDEEDVRCFYCSHLFSETIEGEIQCPACSLWAHCSCAGVEDDDEDITLVCERCAVE</sequence>
<evidence type="ECO:0000313" key="3">
    <source>
        <dbReference type="EMBL" id="CAH2088757.1"/>
    </source>
</evidence>
<evidence type="ECO:0000256" key="1">
    <source>
        <dbReference type="SAM" id="MobiDB-lite"/>
    </source>
</evidence>
<proteinExistence type="predicted"/>
<evidence type="ECO:0008006" key="5">
    <source>
        <dbReference type="Google" id="ProtNLM"/>
    </source>
</evidence>
<feature type="compositionally biased region" description="Polar residues" evidence="1">
    <location>
        <begin position="93"/>
        <end position="108"/>
    </location>
</feature>
<protein>
    <recommendedName>
        <fullName evidence="5">Zinc finger PHD-type domain-containing protein</fullName>
    </recommendedName>
</protein>
<dbReference type="SUPFAM" id="SSF57903">
    <property type="entry name" value="FYVE/PHD zinc finger"/>
    <property type="match status" value="1"/>
</dbReference>
<dbReference type="Proteomes" id="UP001153954">
    <property type="component" value="Unassembled WGS sequence"/>
</dbReference>
<keyword evidence="4" id="KW-1185">Reference proteome</keyword>
<feature type="chain" id="PRO_5043672955" description="Zinc finger PHD-type domain-containing protein" evidence="2">
    <location>
        <begin position="25"/>
        <end position="200"/>
    </location>
</feature>
<dbReference type="EMBL" id="CAKOGL010000007">
    <property type="protein sequence ID" value="CAH2088757.1"/>
    <property type="molecule type" value="Genomic_DNA"/>
</dbReference>
<evidence type="ECO:0000313" key="4">
    <source>
        <dbReference type="Proteomes" id="UP001153954"/>
    </source>
</evidence>